<gene>
    <name evidence="1" type="primary">185</name>
    <name evidence="1" type="ORF">SEA_GODONK_185</name>
</gene>
<evidence type="ECO:0000313" key="1">
    <source>
        <dbReference type="EMBL" id="QBZ72773.1"/>
    </source>
</evidence>
<evidence type="ECO:0000313" key="2">
    <source>
        <dbReference type="Proteomes" id="UP000297070"/>
    </source>
</evidence>
<dbReference type="EMBL" id="MK620899">
    <property type="protein sequence ID" value="QBZ72773.1"/>
    <property type="molecule type" value="Genomic_DNA"/>
</dbReference>
<dbReference type="RefSeq" id="YP_009821538.1">
    <property type="nucleotide sequence ID" value="NC_048176.1"/>
</dbReference>
<dbReference type="Proteomes" id="UP000297070">
    <property type="component" value="Segment"/>
</dbReference>
<keyword evidence="2" id="KW-1185">Reference proteome</keyword>
<name>A0A4D6E286_9CAUD</name>
<dbReference type="KEGG" id="vg:55013021"/>
<organism evidence="1 2">
    <name type="scientific">Gordonia phage GodonK</name>
    <dbReference type="NCBI Taxonomy" id="2562192"/>
    <lineage>
        <taxon>Viruses</taxon>
        <taxon>Duplodnaviria</taxon>
        <taxon>Heunggongvirae</taxon>
        <taxon>Uroviricota</taxon>
        <taxon>Caudoviricetes</taxon>
        <taxon>Godonkavirus</taxon>
        <taxon>Godonkavirus godonK</taxon>
    </lineage>
</organism>
<proteinExistence type="predicted"/>
<accession>A0A4D6E286</accession>
<dbReference type="GeneID" id="55013021"/>
<reference evidence="1 2" key="1">
    <citation type="submission" date="2019-03" db="EMBL/GenBank/DDBJ databases">
        <authorList>
            <person name="Douthitt C."/>
            <person name="D'Elia T."/>
            <person name="Bockoras C."/>
            <person name="Boss C."/>
            <person name="Clemons M."/>
            <person name="Green W."/>
            <person name="Harel H."/>
            <person name="Larralde J."/>
            <person name="Lopez M."/>
            <person name="Magana D."/>
            <person name="Miguel M."/>
            <person name="Muschweck L."/>
            <person name="Olivos K."/>
            <person name="Racette D."/>
            <person name="Reynolds M."/>
            <person name="Ru Y."/>
            <person name="Santana M."/>
            <person name="Simon R."/>
            <person name="Smotrilla K."/>
            <person name="Sufficool B."/>
            <person name="Tamayo B."/>
            <person name="Tirado E."/>
            <person name="Vajanyi M."/>
            <person name="Weger M."/>
            <person name="Wehr A."/>
            <person name="Whitaker K."/>
            <person name="Garlena R.A."/>
            <person name="Russell D.A."/>
            <person name="Pope W.H."/>
            <person name="Jacobs-Sera D."/>
            <person name="Hatfull G.F."/>
        </authorList>
    </citation>
    <scope>NUCLEOTIDE SEQUENCE [LARGE SCALE GENOMIC DNA]</scope>
</reference>
<sequence length="179" mass="20098">METMVVWPETVAILGIDPGKHVGIAHFLLKRGTFGAAHPLLGNGYRLYAHSSTTVTGEENYIQSLHHAVDLLGRVGRADVKVVTCEQFVFTRTSMTGQQKDALIATGALKAWVWKQNDPDMYEFYSQKPSEAKTLVSNDVLKELNLKKYGDKKTDHELMAARHALLFAHKYTNRKITLK</sequence>
<protein>
    <submittedName>
        <fullName evidence="1">RuvC-like resolvase</fullName>
    </submittedName>
</protein>